<evidence type="ECO:0000313" key="3">
    <source>
        <dbReference type="Proteomes" id="UP001314263"/>
    </source>
</evidence>
<proteinExistence type="predicted"/>
<accession>A0AAV1HW50</accession>
<dbReference type="EMBL" id="CAUYUE010000003">
    <property type="protein sequence ID" value="CAK0750908.1"/>
    <property type="molecule type" value="Genomic_DNA"/>
</dbReference>
<organism evidence="2 3">
    <name type="scientific">Coccomyxa viridis</name>
    <dbReference type="NCBI Taxonomy" id="1274662"/>
    <lineage>
        <taxon>Eukaryota</taxon>
        <taxon>Viridiplantae</taxon>
        <taxon>Chlorophyta</taxon>
        <taxon>core chlorophytes</taxon>
        <taxon>Trebouxiophyceae</taxon>
        <taxon>Trebouxiophyceae incertae sedis</taxon>
        <taxon>Coccomyxaceae</taxon>
        <taxon>Coccomyxa</taxon>
    </lineage>
</organism>
<dbReference type="PANTHER" id="PTHR20883:SF46">
    <property type="entry name" value="PHYTANOYL-COA HYDROXYLASE"/>
    <property type="match status" value="1"/>
</dbReference>
<protein>
    <recommendedName>
        <fullName evidence="4">Phytanoyl-CoA dioxygenase</fullName>
    </recommendedName>
</protein>
<comment type="caution">
    <text evidence="2">The sequence shown here is derived from an EMBL/GenBank/DDBJ whole genome shotgun (WGS) entry which is preliminary data.</text>
</comment>
<dbReference type="PANTHER" id="PTHR20883">
    <property type="entry name" value="PHYTANOYL-COA DIOXYGENASE DOMAIN CONTAINING 1"/>
    <property type="match status" value="1"/>
</dbReference>
<reference evidence="2 3" key="1">
    <citation type="submission" date="2023-10" db="EMBL/GenBank/DDBJ databases">
        <authorList>
            <person name="Maclean D."/>
            <person name="Macfadyen A."/>
        </authorList>
    </citation>
    <scope>NUCLEOTIDE SEQUENCE [LARGE SCALE GENOMIC DNA]</scope>
</reference>
<dbReference type="Gene3D" id="2.60.120.620">
    <property type="entry name" value="q2cbj1_9rhob like domain"/>
    <property type="match status" value="1"/>
</dbReference>
<name>A0AAV1HW50_9CHLO</name>
<keyword evidence="3" id="KW-1185">Reference proteome</keyword>
<comment type="cofactor">
    <cofactor evidence="1">
        <name>Fe cation</name>
        <dbReference type="ChEBI" id="CHEBI:24875"/>
    </cofactor>
</comment>
<gene>
    <name evidence="2" type="ORF">CVIRNUC_002027</name>
</gene>
<dbReference type="Proteomes" id="UP001314263">
    <property type="component" value="Unassembled WGS sequence"/>
</dbReference>
<dbReference type="Pfam" id="PF05721">
    <property type="entry name" value="PhyH"/>
    <property type="match status" value="1"/>
</dbReference>
<dbReference type="AlphaFoldDB" id="A0AAV1HW50"/>
<evidence type="ECO:0000256" key="1">
    <source>
        <dbReference type="ARBA" id="ARBA00001962"/>
    </source>
</evidence>
<dbReference type="SUPFAM" id="SSF51197">
    <property type="entry name" value="Clavaminate synthase-like"/>
    <property type="match status" value="1"/>
</dbReference>
<sequence length="283" mass="31195">MAVMSYLRAEREHKCVPSHLAAIEDGMKADGFTIVPAFLDEWELDDLRQECESLVTAAKQRCECGVDESEVWITDRGCILETVNLKSHPEAAWSMPAFAAHRSTKPCTMEGCRALLSRRLIDVVLSILGKQACIFNEQYIVKPAYSGAASAFQWHRDGDWLASHDAEDVPYISVWVALDDITEDNGALLVRRSAEMTRSSQPSAVIPAESVTVSAGTAVIMSSTLWHCSLPNNSSRMRRAWMPQFSAGSICSRTSGNPLALAVPLERQMRRTPQGCRAYKGAS</sequence>
<evidence type="ECO:0008006" key="4">
    <source>
        <dbReference type="Google" id="ProtNLM"/>
    </source>
</evidence>
<dbReference type="InterPro" id="IPR008775">
    <property type="entry name" value="Phytyl_CoA_dOase-like"/>
</dbReference>
<evidence type="ECO:0000313" key="2">
    <source>
        <dbReference type="EMBL" id="CAK0750908.1"/>
    </source>
</evidence>